<dbReference type="InterPro" id="IPR029044">
    <property type="entry name" value="Nucleotide-diphossugar_trans"/>
</dbReference>
<keyword evidence="1" id="KW-0808">Transferase</keyword>
<keyword evidence="2" id="KW-1185">Reference proteome</keyword>
<reference evidence="1 2" key="1">
    <citation type="submission" date="2007-10" db="EMBL/GenBank/DDBJ databases">
        <authorList>
            <person name="Wagner-Dobler I."/>
            <person name="Ferriera S."/>
            <person name="Johnson J."/>
            <person name="Kravitz S."/>
            <person name="Beeson K."/>
            <person name="Sutton G."/>
            <person name="Rogers Y.-H."/>
            <person name="Friedman R."/>
            <person name="Frazier M."/>
            <person name="Venter J.C."/>
        </authorList>
    </citation>
    <scope>NUCLEOTIDE SEQUENCE [LARGE SCALE GENOMIC DNA]</scope>
    <source>
        <strain evidence="1 2">DFL-43</strain>
    </source>
</reference>
<dbReference type="STRING" id="411684.HPDFL43_03741"/>
<name>A9DAR4_HOEPD</name>
<dbReference type="AlphaFoldDB" id="A9DAR4"/>
<evidence type="ECO:0000313" key="2">
    <source>
        <dbReference type="Proteomes" id="UP000004291"/>
    </source>
</evidence>
<dbReference type="EMBL" id="ABIA03000002">
    <property type="protein sequence ID" value="EDQ32625.2"/>
    <property type="molecule type" value="Genomic_DNA"/>
</dbReference>
<dbReference type="eggNOG" id="COG1216">
    <property type="taxonomic scope" value="Bacteria"/>
</dbReference>
<gene>
    <name evidence="1" type="ORF">HPDFL43_03741</name>
</gene>
<protein>
    <submittedName>
        <fullName evidence="1">Glycosyltransferase involved in cell wall biogenesis</fullName>
    </submittedName>
</protein>
<comment type="caution">
    <text evidence="1">The sequence shown here is derived from an EMBL/GenBank/DDBJ whole genome shotgun (WGS) entry which is preliminary data.</text>
</comment>
<sequence>MLLSSRSDFEIVVGDFRDGVERASEPLAAAIHDPRLRVIEMDTAPASLSADWNQMIEHATGDWISIIGENDYADPDICEVIAATLKRVSNADALSWGRAEFVPPELGDGKEIARVPTGSKLLLPEQDEMMRRLFYWAGASERPDCHFSAWHGAVRRTVLDQIRSAFSNVYFENARPDIDSLCKVTMLAKRMVFWERPLSVQCRCSTDADAALSMESQALEGFPFSPTMGVAGATALAIEAFKRRYGIELDGWQSGFIAACVKDCETATSGEAFHARKAAYAKAIEDWIGKRGLKDFKPEFKRKPKVPRFQGIMEETLYFDMAMDATQDAASFYRLINAISFPVHLLDHKLA</sequence>
<dbReference type="Proteomes" id="UP000004291">
    <property type="component" value="Chromosome"/>
</dbReference>
<proteinExistence type="predicted"/>
<dbReference type="Gene3D" id="3.90.550.10">
    <property type="entry name" value="Spore Coat Polysaccharide Biosynthesis Protein SpsA, Chain A"/>
    <property type="match status" value="1"/>
</dbReference>
<accession>A9DAR4</accession>
<organism evidence="1 2">
    <name type="scientific">Hoeflea phototrophica (strain DSM 17068 / NCIMB 14078 / DFL-43)</name>
    <dbReference type="NCBI Taxonomy" id="411684"/>
    <lineage>
        <taxon>Bacteria</taxon>
        <taxon>Pseudomonadati</taxon>
        <taxon>Pseudomonadota</taxon>
        <taxon>Alphaproteobacteria</taxon>
        <taxon>Hyphomicrobiales</taxon>
        <taxon>Rhizobiaceae</taxon>
        <taxon>Hoeflea</taxon>
    </lineage>
</organism>
<reference evidence="1 2" key="2">
    <citation type="submission" date="2012-06" db="EMBL/GenBank/DDBJ databases">
        <authorList>
            <person name="Fiebig A."/>
        </authorList>
    </citation>
    <scope>NUCLEOTIDE SEQUENCE [LARGE SCALE GENOMIC DNA]</scope>
    <source>
        <strain evidence="1 2">DFL-43</strain>
    </source>
</reference>
<evidence type="ECO:0000313" key="1">
    <source>
        <dbReference type="EMBL" id="EDQ32625.2"/>
    </source>
</evidence>
<dbReference type="SUPFAM" id="SSF53448">
    <property type="entry name" value="Nucleotide-diphospho-sugar transferases"/>
    <property type="match status" value="1"/>
</dbReference>
<dbReference type="GO" id="GO:0016740">
    <property type="term" value="F:transferase activity"/>
    <property type="evidence" value="ECO:0007669"/>
    <property type="project" value="UniProtKB-KW"/>
</dbReference>
<dbReference type="HOGENOM" id="CLU_711283_0_0_5"/>